<dbReference type="Proteomes" id="UP000694941">
    <property type="component" value="Unplaced"/>
</dbReference>
<name>A0ABM1B5N4_LIMPO</name>
<dbReference type="InterPro" id="IPR029154">
    <property type="entry name" value="HIBADH-like_NADP-bd"/>
</dbReference>
<evidence type="ECO:0000313" key="9">
    <source>
        <dbReference type="RefSeq" id="XP_013775324.1"/>
    </source>
</evidence>
<evidence type="ECO:0000256" key="6">
    <source>
        <dbReference type="SAM" id="MobiDB-lite"/>
    </source>
</evidence>
<dbReference type="SUPFAM" id="SSF48179">
    <property type="entry name" value="6-phosphogluconate dehydrogenase C-terminal domain-like"/>
    <property type="match status" value="1"/>
</dbReference>
<dbReference type="InterPro" id="IPR036291">
    <property type="entry name" value="NAD(P)-bd_dom_sf"/>
</dbReference>
<dbReference type="PROSITE" id="PS50812">
    <property type="entry name" value="PWWP"/>
    <property type="match status" value="1"/>
</dbReference>
<dbReference type="InterPro" id="IPR035501">
    <property type="entry name" value="GLYR1_PWWP"/>
</dbReference>
<evidence type="ECO:0000256" key="5">
    <source>
        <dbReference type="ARBA" id="ARBA00034140"/>
    </source>
</evidence>
<dbReference type="InterPro" id="IPR013328">
    <property type="entry name" value="6PGD_dom2"/>
</dbReference>
<dbReference type="SUPFAM" id="SSF63748">
    <property type="entry name" value="Tudor/PWWP/MBT"/>
    <property type="match status" value="1"/>
</dbReference>
<reference evidence="9" key="1">
    <citation type="submission" date="2025-08" db="UniProtKB">
        <authorList>
            <consortium name="RefSeq"/>
        </authorList>
    </citation>
    <scope>IDENTIFICATION</scope>
    <source>
        <tissue evidence="9">Muscle</tissue>
    </source>
</reference>
<organism evidence="8 9">
    <name type="scientific">Limulus polyphemus</name>
    <name type="common">Atlantic horseshoe crab</name>
    <dbReference type="NCBI Taxonomy" id="6850"/>
    <lineage>
        <taxon>Eukaryota</taxon>
        <taxon>Metazoa</taxon>
        <taxon>Ecdysozoa</taxon>
        <taxon>Arthropoda</taxon>
        <taxon>Chelicerata</taxon>
        <taxon>Merostomata</taxon>
        <taxon>Xiphosura</taxon>
        <taxon>Limulidae</taxon>
        <taxon>Limulus</taxon>
    </lineage>
</organism>
<keyword evidence="8" id="KW-1185">Reference proteome</keyword>
<dbReference type="SMART" id="SM00293">
    <property type="entry name" value="PWWP"/>
    <property type="match status" value="1"/>
</dbReference>
<dbReference type="InterPro" id="IPR000313">
    <property type="entry name" value="PWWP_dom"/>
</dbReference>
<keyword evidence="3" id="KW-0158">Chromosome</keyword>
<dbReference type="Gene3D" id="3.40.50.720">
    <property type="entry name" value="NAD(P)-binding Rossmann-like Domain"/>
    <property type="match status" value="1"/>
</dbReference>
<feature type="domain" description="PWWP" evidence="7">
    <location>
        <begin position="7"/>
        <end position="66"/>
    </location>
</feature>
<dbReference type="InterPro" id="IPR006115">
    <property type="entry name" value="6PGDH_NADP-bd"/>
</dbReference>
<dbReference type="Pfam" id="PF03446">
    <property type="entry name" value="NAD_binding_2"/>
    <property type="match status" value="1"/>
</dbReference>
<evidence type="ECO:0000256" key="2">
    <source>
        <dbReference type="ARBA" id="ARBA00007598"/>
    </source>
</evidence>
<dbReference type="Gene3D" id="2.30.30.140">
    <property type="match status" value="1"/>
</dbReference>
<proteinExistence type="inferred from homology"/>
<protein>
    <recommendedName>
        <fullName evidence="5">Cytokine-like nuclear factor N-PAC</fullName>
    </recommendedName>
    <alternativeName>
        <fullName evidence="4">Glyoxylate reductase 1 homolog</fullName>
    </alternativeName>
</protein>
<feature type="region of interest" description="Disordered" evidence="6">
    <location>
        <begin position="100"/>
        <end position="170"/>
    </location>
</feature>
<feature type="compositionally biased region" description="Low complexity" evidence="6">
    <location>
        <begin position="139"/>
        <end position="148"/>
    </location>
</feature>
<dbReference type="Pfam" id="PF14833">
    <property type="entry name" value="NAD_binding_11"/>
    <property type="match status" value="1"/>
</dbReference>
<comment type="subcellular location">
    <subcellularLocation>
        <location evidence="1">Chromosome</location>
    </subcellularLocation>
</comment>
<comment type="similarity">
    <text evidence="2">Belongs to the HIBADH-related family. NP60 subfamily.</text>
</comment>
<dbReference type="InterPro" id="IPR051265">
    <property type="entry name" value="HIBADH-related_NP60_sf"/>
</dbReference>
<evidence type="ECO:0000256" key="4">
    <source>
        <dbReference type="ARBA" id="ARBA00030287"/>
    </source>
</evidence>
<dbReference type="CDD" id="cd05836">
    <property type="entry name" value="PWWP_GLYR1"/>
    <property type="match status" value="1"/>
</dbReference>
<dbReference type="RefSeq" id="XP_013775324.1">
    <property type="nucleotide sequence ID" value="XM_013919870.2"/>
</dbReference>
<dbReference type="GeneID" id="106460183"/>
<dbReference type="Gene3D" id="1.10.1040.10">
    <property type="entry name" value="N-(1-d-carboxylethyl)-l-norvaline Dehydrogenase, domain 2"/>
    <property type="match status" value="1"/>
</dbReference>
<accession>A0ABM1B5N4</accession>
<evidence type="ECO:0000256" key="3">
    <source>
        <dbReference type="ARBA" id="ARBA00022454"/>
    </source>
</evidence>
<dbReference type="PANTHER" id="PTHR43580">
    <property type="entry name" value="OXIDOREDUCTASE GLYR1-RELATED"/>
    <property type="match status" value="1"/>
</dbReference>
<evidence type="ECO:0000259" key="7">
    <source>
        <dbReference type="PROSITE" id="PS50812"/>
    </source>
</evidence>
<evidence type="ECO:0000313" key="8">
    <source>
        <dbReference type="Proteomes" id="UP000694941"/>
    </source>
</evidence>
<sequence>MAYKFTIGDPVWAKMKGFSPWPGKIAFPAKEIKRPALKKPMHCIYFFGTKDYAWILEENIKPYHEFREEFMQKNRLLTFKDAVGEAEEYVKSHPELKSPRIETNLTFEKKEQNGKDVQPQKIKEKSTSSKKPRQKRALSDSSNTSSASTKKKRGPTVTPQMAGEASSSAFQLSSSSASPVENYYTHVNSSPSKYTGLLSRPSYMNRPVTPPLDVENVSDTLKQKNVKASELKFGFLGLGIMGQGIVKNLLNSGHTVTIWNRTPRKCRDFVEAGAIQGQTPSDVVAASDITFSCVSDPQAAKELVFGNCGVLKEMKRNKGYVEMTSVDPETSQDIAEAIQAQGGRYLEAPVLGSKKPAEEGMLIILAAGDKSVFDDCTTCFQAMGKHAFYLGEVGSGSKMNLIVNMILGTTLGALAEAMALADRAGLSQKDLMEILGLGFLNCPIIIEKGQAIIEGTFGTNMPLQHMQKDLCLALEVGDQLEQPLPLAAAANEVYKHAKRFGYGDHDVSAVYLRARF</sequence>
<dbReference type="SUPFAM" id="SSF51735">
    <property type="entry name" value="NAD(P)-binding Rossmann-fold domains"/>
    <property type="match status" value="1"/>
</dbReference>
<dbReference type="InterPro" id="IPR008927">
    <property type="entry name" value="6-PGluconate_DH-like_C_sf"/>
</dbReference>
<dbReference type="PANTHER" id="PTHR43580:SF2">
    <property type="entry name" value="CYTOKINE-LIKE NUCLEAR FACTOR N-PAC"/>
    <property type="match status" value="1"/>
</dbReference>
<gene>
    <name evidence="9" type="primary">LOC106460183</name>
</gene>
<evidence type="ECO:0000256" key="1">
    <source>
        <dbReference type="ARBA" id="ARBA00004286"/>
    </source>
</evidence>
<dbReference type="Pfam" id="PF00855">
    <property type="entry name" value="PWWP"/>
    <property type="match status" value="1"/>
</dbReference>